<dbReference type="Pfam" id="PF02201">
    <property type="entry name" value="SWIB"/>
    <property type="match status" value="1"/>
</dbReference>
<dbReference type="EMBL" id="MN740799">
    <property type="protein sequence ID" value="QHU12410.1"/>
    <property type="molecule type" value="Genomic_DNA"/>
</dbReference>
<feature type="domain" description="DM2" evidence="2">
    <location>
        <begin position="139"/>
        <end position="219"/>
    </location>
</feature>
<dbReference type="CDD" id="cd10567">
    <property type="entry name" value="SWIB-MDM2_like"/>
    <property type="match status" value="1"/>
</dbReference>
<feature type="region of interest" description="Disordered" evidence="1">
    <location>
        <begin position="113"/>
        <end position="132"/>
    </location>
</feature>
<feature type="region of interest" description="Disordered" evidence="1">
    <location>
        <begin position="1"/>
        <end position="55"/>
    </location>
</feature>
<evidence type="ECO:0000313" key="3">
    <source>
        <dbReference type="EMBL" id="QHU12410.1"/>
    </source>
</evidence>
<accession>A0A6C0K6I6</accession>
<dbReference type="PANTHER" id="PTHR13844">
    <property type="entry name" value="SWI/SNF-RELATED MATRIX-ASSOCIATED ACTIN-DEPENDENT REGULATOR OF CHROMATIN SUBFAMILY D"/>
    <property type="match status" value="1"/>
</dbReference>
<dbReference type="AlphaFoldDB" id="A0A6C0K6I6"/>
<dbReference type="InterPro" id="IPR003121">
    <property type="entry name" value="SWIB_MDM2_domain"/>
</dbReference>
<dbReference type="InterPro" id="IPR019835">
    <property type="entry name" value="SWIB_domain"/>
</dbReference>
<organism evidence="3">
    <name type="scientific">viral metagenome</name>
    <dbReference type="NCBI Taxonomy" id="1070528"/>
    <lineage>
        <taxon>unclassified sequences</taxon>
        <taxon>metagenomes</taxon>
        <taxon>organismal metagenomes</taxon>
    </lineage>
</organism>
<feature type="compositionally biased region" description="Low complexity" evidence="1">
    <location>
        <begin position="22"/>
        <end position="40"/>
    </location>
</feature>
<dbReference type="InterPro" id="IPR036885">
    <property type="entry name" value="SWIB_MDM2_dom_sf"/>
</dbReference>
<protein>
    <recommendedName>
        <fullName evidence="2">DM2 domain-containing protein</fullName>
    </recommendedName>
</protein>
<feature type="compositionally biased region" description="Polar residues" evidence="1">
    <location>
        <begin position="1"/>
        <end position="10"/>
    </location>
</feature>
<dbReference type="SMART" id="SM00151">
    <property type="entry name" value="SWIB"/>
    <property type="match status" value="1"/>
</dbReference>
<reference evidence="3" key="1">
    <citation type="journal article" date="2020" name="Nature">
        <title>Giant virus diversity and host interactions through global metagenomics.</title>
        <authorList>
            <person name="Schulz F."/>
            <person name="Roux S."/>
            <person name="Paez-Espino D."/>
            <person name="Jungbluth S."/>
            <person name="Walsh D.A."/>
            <person name="Denef V.J."/>
            <person name="McMahon K.D."/>
            <person name="Konstantinidis K.T."/>
            <person name="Eloe-Fadrosh E.A."/>
            <person name="Kyrpides N.C."/>
            <person name="Woyke T."/>
        </authorList>
    </citation>
    <scope>NUCLEOTIDE SEQUENCE</scope>
    <source>
        <strain evidence="3">GVMAG-S-1101171-110</strain>
    </source>
</reference>
<dbReference type="Gene3D" id="1.10.245.10">
    <property type="entry name" value="SWIB/MDM2 domain"/>
    <property type="match status" value="1"/>
</dbReference>
<name>A0A6C0K6I6_9ZZZZ</name>
<sequence length="228" mass="24222">MSSTATSAAKQTKKVSKKEEVVAPVATPAPVAAAPAAATKKATKKEAAPVATPAPVAAAPSVVAAPVETSEAPVVSVQDDVKAMLTQASTVRETVGALVSELKRLEKRVAKLQKEADKRRRKTKKPVEGEEAAPRKLSIFEVPTGLSAELCSFLGLSNGSKESRSNVTKAITTYVKDHNLKNKHNITPDAKLKSLLGVKDGELLTYFNLQRYLNRHYLKATPTPTATA</sequence>
<dbReference type="SUPFAM" id="SSF47592">
    <property type="entry name" value="SWIB/MDM2 domain"/>
    <property type="match status" value="1"/>
</dbReference>
<proteinExistence type="predicted"/>
<evidence type="ECO:0000256" key="1">
    <source>
        <dbReference type="SAM" id="MobiDB-lite"/>
    </source>
</evidence>
<evidence type="ECO:0000259" key="2">
    <source>
        <dbReference type="PROSITE" id="PS51925"/>
    </source>
</evidence>
<dbReference type="PROSITE" id="PS51925">
    <property type="entry name" value="SWIB_MDM2"/>
    <property type="match status" value="1"/>
</dbReference>